<name>A0A0G4HLE9_9ALVE</name>
<sequence length="290" mass="32592">MLTSPLHFHLPQGTIDLGGGEDEVAEKTRVENVGHSYAMIRDTVALLITKSIEGDEDDWLLLPTPYERIHDLMEKDAEFYRKFLRAIEHVQSKLIKKRRNDPSEVKLQRKAALRSAFARIWRFQFPLSPILIANGQKVSQFIIKVDRGYAAERGFPRAHGFKSDPYKYANRQQGTYGFVGGSSVQPHTQTHWQSVPSTKGAGPLGLRGDGGDAEDPDSFGLLDSRERLDTSDSHLKDGNDAAFGGTAEIAPEGGKKRGKLPRKRPNYKNEVESQVTDKTTRPEETMMDKW</sequence>
<evidence type="ECO:0000256" key="1">
    <source>
        <dbReference type="SAM" id="MobiDB-lite"/>
    </source>
</evidence>
<evidence type="ECO:0000313" key="2">
    <source>
        <dbReference type="EMBL" id="CEM44938.1"/>
    </source>
</evidence>
<dbReference type="VEuPathDB" id="CryptoDB:Cvel_28724"/>
<dbReference type="AlphaFoldDB" id="A0A0G4HLE9"/>
<dbReference type="EMBL" id="CDMZ01003051">
    <property type="protein sequence ID" value="CEM44938.1"/>
    <property type="molecule type" value="Genomic_DNA"/>
</dbReference>
<protein>
    <submittedName>
        <fullName evidence="2">Uncharacterized protein</fullName>
    </submittedName>
</protein>
<feature type="compositionally biased region" description="Polar residues" evidence="1">
    <location>
        <begin position="182"/>
        <end position="197"/>
    </location>
</feature>
<feature type="compositionally biased region" description="Basic residues" evidence="1">
    <location>
        <begin position="256"/>
        <end position="266"/>
    </location>
</feature>
<proteinExistence type="predicted"/>
<gene>
    <name evidence="2" type="ORF">Cvel_28724</name>
</gene>
<feature type="compositionally biased region" description="Basic and acidic residues" evidence="1">
    <location>
        <begin position="278"/>
        <end position="290"/>
    </location>
</feature>
<feature type="compositionally biased region" description="Basic and acidic residues" evidence="1">
    <location>
        <begin position="223"/>
        <end position="239"/>
    </location>
</feature>
<accession>A0A0G4HLE9</accession>
<organism evidence="2">
    <name type="scientific">Chromera velia CCMP2878</name>
    <dbReference type="NCBI Taxonomy" id="1169474"/>
    <lineage>
        <taxon>Eukaryota</taxon>
        <taxon>Sar</taxon>
        <taxon>Alveolata</taxon>
        <taxon>Colpodellida</taxon>
        <taxon>Chromeraceae</taxon>
        <taxon>Chromera</taxon>
    </lineage>
</organism>
<feature type="region of interest" description="Disordered" evidence="1">
    <location>
        <begin position="181"/>
        <end position="290"/>
    </location>
</feature>
<reference evidence="2" key="1">
    <citation type="submission" date="2014-11" db="EMBL/GenBank/DDBJ databases">
        <authorList>
            <person name="Otto D Thomas"/>
            <person name="Naeem Raeece"/>
        </authorList>
    </citation>
    <scope>NUCLEOTIDE SEQUENCE</scope>
</reference>